<name>A0ABU2Y0N8_9FLAO</name>
<evidence type="ECO:0000313" key="5">
    <source>
        <dbReference type="EMBL" id="MDT0551736.1"/>
    </source>
</evidence>
<dbReference type="PANTHER" id="PTHR31817:SF0">
    <property type="entry name" value="CHROMOSOME UNDETERMINED SCAFFOLD_67, WHOLE GENOME SHOTGUN SEQUENCE"/>
    <property type="match status" value="1"/>
</dbReference>
<sequence length="380" mass="44348">MSMTQEKVLLKIDKQIDELVKKIELLNYINPLNIEKQRKKFFKSNFTIEPKFKYPKVDFDTFELQRSLFAIEINDIEDEVVRKLYEDIIYEYSGLIECIDTIGQGKKFYYNSLRSFGTPTEKDVENAKFILHFKDEEAENEEATFDVCKTEEQFRNYSERYDFTYTIKHSDKLSAIAMVLNNDQTLVLNSGHLFTQNDIDILTNHEIGVHMVTTMNGLLNPLKIFSHGFPNNTETQEGLAVFSEYMSDSLNMRRLKRIAYRVLAVDSLAKGYSFSETFRMLRNYGMKKKDAFTVSVRVHRGGGFTKDYLYLTGLQKVYAYYKSGKDLSPLLTGKVTLEYLNEINYLIKNSYAKESIHITDSYAKNDNSKETLTYILDNFK</sequence>
<accession>A0ABU2Y0N8</accession>
<keyword evidence="6" id="KW-1185">Reference proteome</keyword>
<gene>
    <name evidence="5" type="ORF">RM519_00635</name>
</gene>
<keyword evidence="2" id="KW-0645">Protease</keyword>
<evidence type="ECO:0000313" key="6">
    <source>
        <dbReference type="Proteomes" id="UP001252186"/>
    </source>
</evidence>
<dbReference type="SMART" id="SM01154">
    <property type="entry name" value="DUF1704"/>
    <property type="match status" value="1"/>
</dbReference>
<comment type="cofactor">
    <cofactor evidence="1">
        <name>Zn(2+)</name>
        <dbReference type="ChEBI" id="CHEBI:29105"/>
    </cofactor>
</comment>
<keyword evidence="3" id="KW-0378">Hydrolase</keyword>
<evidence type="ECO:0000256" key="1">
    <source>
        <dbReference type="ARBA" id="ARBA00001947"/>
    </source>
</evidence>
<dbReference type="InterPro" id="IPR012548">
    <property type="entry name" value="MATCAP"/>
</dbReference>
<proteinExistence type="predicted"/>
<organism evidence="5 6">
    <name type="scientific">Urechidicola vernalis</name>
    <dbReference type="NCBI Taxonomy" id="3075600"/>
    <lineage>
        <taxon>Bacteria</taxon>
        <taxon>Pseudomonadati</taxon>
        <taxon>Bacteroidota</taxon>
        <taxon>Flavobacteriia</taxon>
        <taxon>Flavobacteriales</taxon>
        <taxon>Flavobacteriaceae</taxon>
        <taxon>Urechidicola</taxon>
    </lineage>
</organism>
<dbReference type="Pfam" id="PF08014">
    <property type="entry name" value="MATCAP"/>
    <property type="match status" value="1"/>
</dbReference>
<evidence type="ECO:0000256" key="4">
    <source>
        <dbReference type="ARBA" id="ARBA00023049"/>
    </source>
</evidence>
<protein>
    <submittedName>
        <fullName evidence="5">DUF1704 domain-containing protein</fullName>
    </submittedName>
</protein>
<comment type="caution">
    <text evidence="5">The sequence shown here is derived from an EMBL/GenBank/DDBJ whole genome shotgun (WGS) entry which is preliminary data.</text>
</comment>
<dbReference type="Proteomes" id="UP001252186">
    <property type="component" value="Unassembled WGS sequence"/>
</dbReference>
<reference evidence="5 6" key="1">
    <citation type="submission" date="2023-09" db="EMBL/GenBank/DDBJ databases">
        <authorList>
            <person name="Rey-Velasco X."/>
        </authorList>
    </citation>
    <scope>NUCLEOTIDE SEQUENCE [LARGE SCALE GENOMIC DNA]</scope>
    <source>
        <strain evidence="5 6">P050</strain>
    </source>
</reference>
<keyword evidence="4" id="KW-0482">Metalloprotease</keyword>
<evidence type="ECO:0000256" key="3">
    <source>
        <dbReference type="ARBA" id="ARBA00022801"/>
    </source>
</evidence>
<evidence type="ECO:0000256" key="2">
    <source>
        <dbReference type="ARBA" id="ARBA00022670"/>
    </source>
</evidence>
<dbReference type="RefSeq" id="WP_311591521.1">
    <property type="nucleotide sequence ID" value="NZ_JAVRHV010000001.1"/>
</dbReference>
<dbReference type="EMBL" id="JAVRHV010000001">
    <property type="protein sequence ID" value="MDT0551736.1"/>
    <property type="molecule type" value="Genomic_DNA"/>
</dbReference>
<dbReference type="PANTHER" id="PTHR31817">
    <property type="match status" value="1"/>
</dbReference>